<evidence type="ECO:0000313" key="3">
    <source>
        <dbReference type="Proteomes" id="UP000184221"/>
    </source>
</evidence>
<organism evidence="2 3">
    <name type="scientific">Marivita hallyeonensis</name>
    <dbReference type="NCBI Taxonomy" id="996342"/>
    <lineage>
        <taxon>Bacteria</taxon>
        <taxon>Pseudomonadati</taxon>
        <taxon>Pseudomonadota</taxon>
        <taxon>Alphaproteobacteria</taxon>
        <taxon>Rhodobacterales</taxon>
        <taxon>Roseobacteraceae</taxon>
        <taxon>Marivita</taxon>
    </lineage>
</organism>
<dbReference type="SUPFAM" id="SSF53474">
    <property type="entry name" value="alpha/beta-Hydrolases"/>
    <property type="match status" value="1"/>
</dbReference>
<keyword evidence="3" id="KW-1185">Reference proteome</keyword>
<dbReference type="InterPro" id="IPR038081">
    <property type="entry name" value="CalX-like_sf"/>
</dbReference>
<accession>A0A1M5W0G9</accession>
<dbReference type="CDD" id="cd00198">
    <property type="entry name" value="vWFA"/>
    <property type="match status" value="1"/>
</dbReference>
<dbReference type="OrthoDB" id="7759198at2"/>
<dbReference type="AlphaFoldDB" id="A0A1M5W0G9"/>
<dbReference type="Gene3D" id="3.40.50.1820">
    <property type="entry name" value="alpha/beta hydrolase"/>
    <property type="match status" value="1"/>
</dbReference>
<dbReference type="InterPro" id="IPR029058">
    <property type="entry name" value="AB_hydrolase_fold"/>
</dbReference>
<reference evidence="2 3" key="1">
    <citation type="submission" date="2016-11" db="EMBL/GenBank/DDBJ databases">
        <authorList>
            <person name="Jaros S."/>
            <person name="Januszkiewicz K."/>
            <person name="Wedrychowicz H."/>
        </authorList>
    </citation>
    <scope>NUCLEOTIDE SEQUENCE [LARGE SCALE GENOMIC DNA]</scope>
    <source>
        <strain evidence="2 3">DSM 29431</strain>
    </source>
</reference>
<dbReference type="Gene3D" id="3.40.50.410">
    <property type="entry name" value="von Willebrand factor, type A domain"/>
    <property type="match status" value="1"/>
</dbReference>
<dbReference type="Gene3D" id="2.150.10.10">
    <property type="entry name" value="Serralysin-like metalloprotease, C-terminal"/>
    <property type="match status" value="1"/>
</dbReference>
<dbReference type="SUPFAM" id="SSF141072">
    <property type="entry name" value="CalX-like"/>
    <property type="match status" value="1"/>
</dbReference>
<evidence type="ECO:0000259" key="1">
    <source>
        <dbReference type="PROSITE" id="PS50234"/>
    </source>
</evidence>
<dbReference type="SUPFAM" id="SSF53300">
    <property type="entry name" value="vWA-like"/>
    <property type="match status" value="1"/>
</dbReference>
<dbReference type="RefSeq" id="WP_084066244.1">
    <property type="nucleotide sequence ID" value="NZ_FQXC01000004.1"/>
</dbReference>
<evidence type="ECO:0000313" key="2">
    <source>
        <dbReference type="EMBL" id="SHH80967.1"/>
    </source>
</evidence>
<dbReference type="Proteomes" id="UP000184221">
    <property type="component" value="Unassembled WGS sequence"/>
</dbReference>
<dbReference type="SMART" id="SM00327">
    <property type="entry name" value="VWA"/>
    <property type="match status" value="1"/>
</dbReference>
<gene>
    <name evidence="2" type="ORF">SAMN05443551_3180</name>
</gene>
<name>A0A1M5W0G9_9RHOB</name>
<dbReference type="PROSITE" id="PS50234">
    <property type="entry name" value="VWFA"/>
    <property type="match status" value="1"/>
</dbReference>
<dbReference type="STRING" id="996342.SAMN05443551_3180"/>
<dbReference type="SUPFAM" id="SSF51120">
    <property type="entry name" value="beta-Roll"/>
    <property type="match status" value="1"/>
</dbReference>
<dbReference type="InterPro" id="IPR011049">
    <property type="entry name" value="Serralysin-like_metalloprot_C"/>
</dbReference>
<dbReference type="PROSITE" id="PS00330">
    <property type="entry name" value="HEMOLYSIN_CALCIUM"/>
    <property type="match status" value="2"/>
</dbReference>
<feature type="domain" description="VWFA" evidence="1">
    <location>
        <begin position="427"/>
        <end position="648"/>
    </location>
</feature>
<protein>
    <submittedName>
        <fullName evidence="2">von Willebrand factor type A domain-containing protein</fullName>
    </submittedName>
</protein>
<dbReference type="InterPro" id="IPR018511">
    <property type="entry name" value="Hemolysin-typ_Ca-bd_CS"/>
</dbReference>
<dbReference type="Gene3D" id="2.60.40.2030">
    <property type="match status" value="1"/>
</dbReference>
<dbReference type="Pfam" id="PF00092">
    <property type="entry name" value="VWA"/>
    <property type="match status" value="1"/>
</dbReference>
<sequence length="1113" mass="115529">MTIFNFNGLTPERVVELVSLSNASYFGELPPTGWTALSGDEIGFEEGFLSGSFDGTTFVGSAGFLGAPAAQVFQNGTELTVSFRGTDTSSLSALLADFTTYLDIIGNNNYINAFDSLLEAVADYAVESSNNILSINVVGHSLGAAAANILRSVSSTEFDGVFDNANFLTVASPKISSSPSILNVGFENDWVFKAIPRSTPFVNSDFFSTTDNIVLFDDDYSDENWPGLVFGPSDVSSHDSSGYIEAVQRILSSSFYSEMTRDSVIVVVSTDNQVSDKDVTTSDHFGSSAFFIGRDQADDILGGQNVDYIEGFAGDDSLNGGGGDDTLSGGSGVDLFLGTPGELDGDTITDLEIGDRIGISGETVTQSDVALLSNRISINADSGFSGLFGSEISINLTTQPVGASLRVLNETLPDGGSILEVVGSSRDIALLIDISLSMDDDIASVKAQAEDIIAAAFENGADARISIITFNTVGEIFTVLEFTSQENIEDRISAALTGVASVEVSDGGLEPAYGAILSSLNGDAGAFRTDAGVSRQIIVFTDEPPFDTELRDEAIAKAQNLNANVDDPLGPVPFASQLALTSSASSQAASLVASSVALDQLPTQIFTVLIGDDSQAEAAYEELASATGGAVVSAANADDVVDAILEVVNLPNYTINTNALVVDEGDIGTQTVQISISRDVSDNAAVVDISQSGTADNNDVSGIPSTVSFGVGIETVTFDVDIIGDAQVEPDETLVLSIGAVSEAATFSGASIGITITNDDAFIASGPVLLDAGNSNVNIDGQVFEFVDFGGIDTYTILPNLLGDVVITDNNLSGINLPAGLVIEDARFLSDGLQLQVNGNTITFLGNPDDFAYVFGGTPLDASVGSVLRYDQVASAFGTSLPAPGQPATSALFTGTVRIDGTIEGSGSGGPTTISSVAYFLLDQAAELAGDPNRLNNIDIDGLVFGVTDESGTTTQVVLESDAANVAGTHQGFVNSLQGPLQALISDGTLPIGTTLRLDPTLVDTTFLADGSQSDPIPAMVLTVNDGSTLSGFGFSRIDDPIGIFDVYGRLSDFTETFAQMASVDELALNDLPMLNMIADSGDIGSEHELSPFDYATPIEVVGTSIETVEGYA</sequence>
<proteinExistence type="predicted"/>
<dbReference type="InterPro" id="IPR036465">
    <property type="entry name" value="vWFA_dom_sf"/>
</dbReference>
<dbReference type="InterPro" id="IPR002035">
    <property type="entry name" value="VWF_A"/>
</dbReference>
<dbReference type="EMBL" id="FQXC01000004">
    <property type="protein sequence ID" value="SHH80967.1"/>
    <property type="molecule type" value="Genomic_DNA"/>
</dbReference>